<reference evidence="4" key="1">
    <citation type="submission" date="2014-12" db="EMBL/GenBank/DDBJ databases">
        <title>Insight into the proteome of Arion vulgaris.</title>
        <authorList>
            <person name="Aradska J."/>
            <person name="Bulat T."/>
            <person name="Smidak R."/>
            <person name="Sarate P."/>
            <person name="Gangsoo J."/>
            <person name="Sialana F."/>
            <person name="Bilban M."/>
            <person name="Lubec G."/>
        </authorList>
    </citation>
    <scope>NUCLEOTIDE SEQUENCE</scope>
    <source>
        <tissue evidence="4">Skin</tissue>
    </source>
</reference>
<keyword evidence="2" id="KW-0067">ATP-binding</keyword>
<protein>
    <submittedName>
        <fullName evidence="4">Uncharacterized protein</fullName>
    </submittedName>
</protein>
<proteinExistence type="predicted"/>
<evidence type="ECO:0000313" key="4">
    <source>
        <dbReference type="EMBL" id="CEK50450.1"/>
    </source>
</evidence>
<dbReference type="GO" id="GO:0042626">
    <property type="term" value="F:ATPase-coupled transmembrane transporter activity"/>
    <property type="evidence" value="ECO:0007669"/>
    <property type="project" value="TreeGrafter"/>
</dbReference>
<sequence length="192" mass="21879">PFSALDSHVGKHIMEEAVIRRMVRRHRTVVLVTQQIHYLSYAHQVIVMAEGHIHFQGKVGEMKKFDPDFYEVLRKAIRDAKTSDFNQKYDANSLLSMERKHSRSSQISHDTLPRPASSQSQLSVLGLPMGLQGGRKISAMSVMSEASNEDAFEESMHADNNEHIPDDENLVKEEPRETGTVKMTVYLRYLKA</sequence>
<dbReference type="SUPFAM" id="SSF52540">
    <property type="entry name" value="P-loop containing nucleoside triphosphate hydrolases"/>
    <property type="match status" value="1"/>
</dbReference>
<evidence type="ECO:0000256" key="1">
    <source>
        <dbReference type="ARBA" id="ARBA00022741"/>
    </source>
</evidence>
<accession>A0A0B6Y4P8</accession>
<evidence type="ECO:0000256" key="2">
    <source>
        <dbReference type="ARBA" id="ARBA00022840"/>
    </source>
</evidence>
<dbReference type="GO" id="GO:0005524">
    <property type="term" value="F:ATP binding"/>
    <property type="evidence" value="ECO:0007669"/>
    <property type="project" value="UniProtKB-KW"/>
</dbReference>
<evidence type="ECO:0000256" key="3">
    <source>
        <dbReference type="SAM" id="MobiDB-lite"/>
    </source>
</evidence>
<dbReference type="AlphaFoldDB" id="A0A0B6Y4P8"/>
<dbReference type="PANTHER" id="PTHR24223">
    <property type="entry name" value="ATP-BINDING CASSETTE SUB-FAMILY C"/>
    <property type="match status" value="1"/>
</dbReference>
<dbReference type="EMBL" id="HACG01003585">
    <property type="protein sequence ID" value="CEK50450.1"/>
    <property type="molecule type" value="Transcribed_RNA"/>
</dbReference>
<feature type="non-terminal residue" evidence="4">
    <location>
        <position position="192"/>
    </location>
</feature>
<dbReference type="GO" id="GO:0016020">
    <property type="term" value="C:membrane"/>
    <property type="evidence" value="ECO:0007669"/>
    <property type="project" value="TreeGrafter"/>
</dbReference>
<dbReference type="PANTHER" id="PTHR24223:SF461">
    <property type="entry name" value="ATP-BINDING CASSETTE SUB-FAMILY C MEMBER SUR"/>
    <property type="match status" value="1"/>
</dbReference>
<dbReference type="InterPro" id="IPR027417">
    <property type="entry name" value="P-loop_NTPase"/>
</dbReference>
<feature type="region of interest" description="Disordered" evidence="3">
    <location>
        <begin position="97"/>
        <end position="119"/>
    </location>
</feature>
<dbReference type="InterPro" id="IPR050173">
    <property type="entry name" value="ABC_transporter_C-like"/>
</dbReference>
<feature type="non-terminal residue" evidence="4">
    <location>
        <position position="1"/>
    </location>
</feature>
<dbReference type="Gene3D" id="3.40.50.300">
    <property type="entry name" value="P-loop containing nucleotide triphosphate hydrolases"/>
    <property type="match status" value="1"/>
</dbReference>
<organism evidence="4">
    <name type="scientific">Arion vulgaris</name>
    <dbReference type="NCBI Taxonomy" id="1028688"/>
    <lineage>
        <taxon>Eukaryota</taxon>
        <taxon>Metazoa</taxon>
        <taxon>Spiralia</taxon>
        <taxon>Lophotrochozoa</taxon>
        <taxon>Mollusca</taxon>
        <taxon>Gastropoda</taxon>
        <taxon>Heterobranchia</taxon>
        <taxon>Euthyneura</taxon>
        <taxon>Panpulmonata</taxon>
        <taxon>Eupulmonata</taxon>
        <taxon>Stylommatophora</taxon>
        <taxon>Helicina</taxon>
        <taxon>Arionoidea</taxon>
        <taxon>Arionidae</taxon>
        <taxon>Arion</taxon>
    </lineage>
</organism>
<name>A0A0B6Y4P8_9EUPU</name>
<gene>
    <name evidence="4" type="primary">ORF10797</name>
</gene>
<keyword evidence="1" id="KW-0547">Nucleotide-binding</keyword>